<dbReference type="Pfam" id="PF13412">
    <property type="entry name" value="HTH_24"/>
    <property type="match status" value="1"/>
</dbReference>
<evidence type="ECO:0000259" key="5">
    <source>
        <dbReference type="PROSITE" id="PS50956"/>
    </source>
</evidence>
<dbReference type="PANTHER" id="PTHR30154:SF0">
    <property type="entry name" value="LEUCINE-RESPONSIVE REGULATORY PROTEIN"/>
    <property type="match status" value="1"/>
</dbReference>
<protein>
    <submittedName>
        <fullName evidence="6">Winged helix-turn-helix transcriptional regulator</fullName>
    </submittedName>
</protein>
<dbReference type="InterPro" id="IPR019885">
    <property type="entry name" value="Tscrpt_reg_HTH_AsnC-type_CS"/>
</dbReference>
<comment type="caution">
    <text evidence="6">The sequence shown here is derived from an EMBL/GenBank/DDBJ whole genome shotgun (WGS) entry which is preliminary data.</text>
</comment>
<dbReference type="Pfam" id="PF01037">
    <property type="entry name" value="AsnC_trans_reg"/>
    <property type="match status" value="1"/>
</dbReference>
<organism evidence="6 7">
    <name type="scientific">Oceanomicrobium pacificus</name>
    <dbReference type="NCBI Taxonomy" id="2692916"/>
    <lineage>
        <taxon>Bacteria</taxon>
        <taxon>Pseudomonadati</taxon>
        <taxon>Pseudomonadota</taxon>
        <taxon>Alphaproteobacteria</taxon>
        <taxon>Rhodobacterales</taxon>
        <taxon>Paracoccaceae</taxon>
        <taxon>Oceanomicrobium</taxon>
    </lineage>
</organism>
<gene>
    <name evidence="6" type="ORF">GSH16_09045</name>
</gene>
<dbReference type="SMART" id="SM00344">
    <property type="entry name" value="HTH_ASNC"/>
    <property type="match status" value="1"/>
</dbReference>
<dbReference type="PRINTS" id="PR00033">
    <property type="entry name" value="HTHASNC"/>
</dbReference>
<keyword evidence="1" id="KW-0805">Transcription regulation</keyword>
<proteinExistence type="predicted"/>
<evidence type="ECO:0000256" key="3">
    <source>
        <dbReference type="ARBA" id="ARBA00023159"/>
    </source>
</evidence>
<keyword evidence="3" id="KW-0010">Activator</keyword>
<evidence type="ECO:0000256" key="4">
    <source>
        <dbReference type="ARBA" id="ARBA00023163"/>
    </source>
</evidence>
<dbReference type="InterPro" id="IPR011008">
    <property type="entry name" value="Dimeric_a/b-barrel"/>
</dbReference>
<keyword evidence="4" id="KW-0804">Transcription</keyword>
<dbReference type="EMBL" id="WUWG01000003">
    <property type="protein sequence ID" value="MXU65594.1"/>
    <property type="molecule type" value="Genomic_DNA"/>
</dbReference>
<dbReference type="PANTHER" id="PTHR30154">
    <property type="entry name" value="LEUCINE-RESPONSIVE REGULATORY PROTEIN"/>
    <property type="match status" value="1"/>
</dbReference>
<name>A0A6B0TWR2_9RHOB</name>
<sequence length="145" mass="16154">MDIIDRRIIAALSADGRMTMTALADRVGLSKSPVQQRVRALERRGIIKGYTTVLDHSQLQAGHIAFVQVSLRDTRSAALAAFNKAVHAIPEIEQCHMMAADFDYLLKVRTRDIQHFRRILGESISGLPHVGKTSTYVSMEPVKDI</sequence>
<dbReference type="InterPro" id="IPR011991">
    <property type="entry name" value="ArsR-like_HTH"/>
</dbReference>
<dbReference type="Proteomes" id="UP000436016">
    <property type="component" value="Unassembled WGS sequence"/>
</dbReference>
<accession>A0A6B0TWR2</accession>
<dbReference type="GO" id="GO:0005829">
    <property type="term" value="C:cytosol"/>
    <property type="evidence" value="ECO:0007669"/>
    <property type="project" value="TreeGrafter"/>
</dbReference>
<evidence type="ECO:0000313" key="6">
    <source>
        <dbReference type="EMBL" id="MXU65594.1"/>
    </source>
</evidence>
<dbReference type="PROSITE" id="PS00519">
    <property type="entry name" value="HTH_ASNC_1"/>
    <property type="match status" value="1"/>
</dbReference>
<evidence type="ECO:0000256" key="1">
    <source>
        <dbReference type="ARBA" id="ARBA00023015"/>
    </source>
</evidence>
<dbReference type="InterPro" id="IPR019888">
    <property type="entry name" value="Tscrpt_reg_AsnC-like"/>
</dbReference>
<dbReference type="InterPro" id="IPR000485">
    <property type="entry name" value="AsnC-type_HTH_dom"/>
</dbReference>
<keyword evidence="2" id="KW-0238">DNA-binding</keyword>
<dbReference type="GO" id="GO:0043201">
    <property type="term" value="P:response to L-leucine"/>
    <property type="evidence" value="ECO:0007669"/>
    <property type="project" value="TreeGrafter"/>
</dbReference>
<feature type="domain" description="HTH asnC-type" evidence="5">
    <location>
        <begin position="1"/>
        <end position="64"/>
    </location>
</feature>
<dbReference type="Gene3D" id="1.10.10.10">
    <property type="entry name" value="Winged helix-like DNA-binding domain superfamily/Winged helix DNA-binding domain"/>
    <property type="match status" value="1"/>
</dbReference>
<dbReference type="AlphaFoldDB" id="A0A6B0TWR2"/>
<dbReference type="GO" id="GO:0006355">
    <property type="term" value="P:regulation of DNA-templated transcription"/>
    <property type="evidence" value="ECO:0007669"/>
    <property type="project" value="UniProtKB-ARBA"/>
</dbReference>
<dbReference type="CDD" id="cd00090">
    <property type="entry name" value="HTH_ARSR"/>
    <property type="match status" value="1"/>
</dbReference>
<dbReference type="SUPFAM" id="SSF46785">
    <property type="entry name" value="Winged helix' DNA-binding domain"/>
    <property type="match status" value="1"/>
</dbReference>
<evidence type="ECO:0000256" key="2">
    <source>
        <dbReference type="ARBA" id="ARBA00023125"/>
    </source>
</evidence>
<dbReference type="Gene3D" id="3.30.70.920">
    <property type="match status" value="1"/>
</dbReference>
<dbReference type="SUPFAM" id="SSF54909">
    <property type="entry name" value="Dimeric alpha+beta barrel"/>
    <property type="match status" value="1"/>
</dbReference>
<dbReference type="InterPro" id="IPR019887">
    <property type="entry name" value="Tscrpt_reg_AsnC/Lrp_C"/>
</dbReference>
<keyword evidence="7" id="KW-1185">Reference proteome</keyword>
<dbReference type="PROSITE" id="PS50956">
    <property type="entry name" value="HTH_ASNC_2"/>
    <property type="match status" value="1"/>
</dbReference>
<dbReference type="GO" id="GO:0043565">
    <property type="term" value="F:sequence-specific DNA binding"/>
    <property type="evidence" value="ECO:0007669"/>
    <property type="project" value="InterPro"/>
</dbReference>
<evidence type="ECO:0000313" key="7">
    <source>
        <dbReference type="Proteomes" id="UP000436016"/>
    </source>
</evidence>
<reference evidence="6 7" key="1">
    <citation type="submission" date="2019-12" db="EMBL/GenBank/DDBJ databases">
        <title>Strain KN286 was isolated from seawater, which was collected from Caroline Seamount in the tropical western Pacific.</title>
        <authorList>
            <person name="Wang Q."/>
        </authorList>
    </citation>
    <scope>NUCLEOTIDE SEQUENCE [LARGE SCALE GENOMIC DNA]</scope>
    <source>
        <strain evidence="6 7">KN286</strain>
    </source>
</reference>
<dbReference type="InterPro" id="IPR036388">
    <property type="entry name" value="WH-like_DNA-bd_sf"/>
</dbReference>
<dbReference type="GO" id="GO:0006524">
    <property type="term" value="P:alanine catabolic process"/>
    <property type="evidence" value="ECO:0007669"/>
    <property type="project" value="TreeGrafter"/>
</dbReference>
<dbReference type="InterPro" id="IPR036390">
    <property type="entry name" value="WH_DNA-bd_sf"/>
</dbReference>
<dbReference type="RefSeq" id="WP_160854203.1">
    <property type="nucleotide sequence ID" value="NZ_WUWG01000003.1"/>
</dbReference>